<dbReference type="STRING" id="2512241.A0A553HTL1"/>
<dbReference type="AlphaFoldDB" id="A0A553HTL1"/>
<organism evidence="2 3">
    <name type="scientific">Xylaria flabelliformis</name>
    <dbReference type="NCBI Taxonomy" id="2512241"/>
    <lineage>
        <taxon>Eukaryota</taxon>
        <taxon>Fungi</taxon>
        <taxon>Dikarya</taxon>
        <taxon>Ascomycota</taxon>
        <taxon>Pezizomycotina</taxon>
        <taxon>Sordariomycetes</taxon>
        <taxon>Xylariomycetidae</taxon>
        <taxon>Xylariales</taxon>
        <taxon>Xylariaceae</taxon>
        <taxon>Xylaria</taxon>
    </lineage>
</organism>
<evidence type="ECO:0000259" key="1">
    <source>
        <dbReference type="Pfam" id="PF10395"/>
    </source>
</evidence>
<keyword evidence="3" id="KW-1185">Reference proteome</keyword>
<feature type="domain" description="Utp8 beta-propeller" evidence="1">
    <location>
        <begin position="41"/>
        <end position="376"/>
    </location>
</feature>
<dbReference type="Pfam" id="PF10395">
    <property type="entry name" value="Utp8_b_propeller"/>
    <property type="match status" value="1"/>
</dbReference>
<accession>A0A553HTL1</accession>
<dbReference type="OrthoDB" id="5330858at2759"/>
<gene>
    <name evidence="2" type="ORF">FHL15_007893</name>
</gene>
<evidence type="ECO:0000313" key="3">
    <source>
        <dbReference type="Proteomes" id="UP000319160"/>
    </source>
</evidence>
<name>A0A553HTL1_9PEZI</name>
<dbReference type="InterPro" id="IPR018843">
    <property type="entry name" value="Utp8_b-prop"/>
</dbReference>
<sequence length="922" mass="101242">MASQFQVQKPYVLTTLPRPLDPTTGTYVVGEVYGYAPGSRKRKRRRAELTVGIDGEAINIYDISSSRLVTSYPIPPQSRILCPASSIRCRSNSTKDISRYTYVASDESQVNKITLFKDTVGESGKTNQITRSASLGQGQPVVWLAPVPKSSGFEEAAEASTDNELLVIRADGEVTCLDSESLKQIWTSTPLVMLQDLADDARTNFTIEFCRTVSASEVVKGLFKGRNDAFSILSSSGQDPDEDTEVYVLVSSSGAAEHRIRHLHIVSRLPSSHTSTRANQGMVQLHVIPLVFSHRKRGNARSYRLDVRNGSLLELRQHTIVIHDLTASVPKIVSTMQLDGTNSFLPLSRTSLLCATNTQLSVFNPVYRSLQNTIDIDLAGNSEDSVACQLVAYFSPLERAISIVGSNLVAIQLEAPKNRHAKRRAEGLLIDSIGRGLRTTKRRSAQVSSLPPKSSVFSNYLPGSIRGDYWEKWRIDQKKADSLLNSNDILKFETFLAEKLGIPLEQAPMPNGDSADASTKNSLIWRLPKSRANYPPVDRRWILYAISRSFQWNNALPDDSTVPRLIFQLPQSNILNYLTDAGHLTLSNLRAAFRDKLLEKEAVDNFLAEELITRLSEIDPSLELLVVYLSATNLGALEVLLVLKVLMKSLEIVNDPNKIPKLLTNGTADDSTNEDDTAETENIGMELDDLEDEIQKTVSYLNNEDAGIRGRGLSVAFGKLGACPPPSAVKALRITFKPEEVLSLMYVLRIELVKGGWTDRYLETVDREFDAPPDGIIKLIADLLGLCLDSLGPGGWLLNDAMQAGDDATDFLGSLTHEVSAALEGLEQTVYLRNVLSGPVKYLEEVSKKAVAGVQNADTSKPVTVHVNNPMAGALPLGLRTASRVSNNKVVSGGEIVQRSSRETGHLISQKVGSYSLERIVI</sequence>
<evidence type="ECO:0000313" key="2">
    <source>
        <dbReference type="EMBL" id="TRX91288.1"/>
    </source>
</evidence>
<comment type="caution">
    <text evidence="2">The sequence shown here is derived from an EMBL/GenBank/DDBJ whole genome shotgun (WGS) entry which is preliminary data.</text>
</comment>
<dbReference type="Proteomes" id="UP000319160">
    <property type="component" value="Unassembled WGS sequence"/>
</dbReference>
<protein>
    <recommendedName>
        <fullName evidence="1">Utp8 beta-propeller domain-containing protein</fullName>
    </recommendedName>
</protein>
<reference evidence="3" key="1">
    <citation type="submission" date="2019-06" db="EMBL/GenBank/DDBJ databases">
        <title>Draft genome sequence of the griseofulvin-producing fungus Xylaria cubensis strain G536.</title>
        <authorList>
            <person name="Mead M.E."/>
            <person name="Raja H.A."/>
            <person name="Steenwyk J.L."/>
            <person name="Knowles S.L."/>
            <person name="Oberlies N.H."/>
            <person name="Rokas A."/>
        </authorList>
    </citation>
    <scope>NUCLEOTIDE SEQUENCE [LARGE SCALE GENOMIC DNA]</scope>
    <source>
        <strain evidence="3">G536</strain>
    </source>
</reference>
<proteinExistence type="predicted"/>
<dbReference type="EMBL" id="VFLP01000047">
    <property type="protein sequence ID" value="TRX91288.1"/>
    <property type="molecule type" value="Genomic_DNA"/>
</dbReference>